<evidence type="ECO:0000313" key="3">
    <source>
        <dbReference type="Proteomes" id="UP001500837"/>
    </source>
</evidence>
<sequence length="161" mass="17423">MTLPPNRPTVDDEPGDSDGPPSDAVLLVGRETDFHEETCRALATDADYRLRGLFDETPIADVDDWYEDGVFAGMTPSQLGIAVSDATSTLSSIGETPAYHVCLDAVPPLADEADERAFFRFLHVFLSHVATDGGRCHLHLAEHGVADTVAPLFGRVVDDRD</sequence>
<accession>A0AAV3S7T6</accession>
<evidence type="ECO:0000256" key="1">
    <source>
        <dbReference type="SAM" id="MobiDB-lite"/>
    </source>
</evidence>
<feature type="region of interest" description="Disordered" evidence="1">
    <location>
        <begin position="1"/>
        <end position="21"/>
    </location>
</feature>
<dbReference type="Pfam" id="PF24336">
    <property type="entry name" value="DUF7504"/>
    <property type="match status" value="1"/>
</dbReference>
<dbReference type="AlphaFoldDB" id="A0AAV3S7T6"/>
<dbReference type="Proteomes" id="UP001500837">
    <property type="component" value="Unassembled WGS sequence"/>
</dbReference>
<evidence type="ECO:0000313" key="2">
    <source>
        <dbReference type="EMBL" id="GAA0300468.1"/>
    </source>
</evidence>
<name>A0AAV3S7T6_9EURY</name>
<dbReference type="InterPro" id="IPR055927">
    <property type="entry name" value="DUF7504"/>
</dbReference>
<protein>
    <submittedName>
        <fullName evidence="2">Uncharacterized protein</fullName>
    </submittedName>
</protein>
<proteinExistence type="predicted"/>
<gene>
    <name evidence="2" type="ORF">GCM10009066_13270</name>
</gene>
<keyword evidence="3" id="KW-1185">Reference proteome</keyword>
<dbReference type="EMBL" id="BAAABL010000042">
    <property type="protein sequence ID" value="GAA0300468.1"/>
    <property type="molecule type" value="Genomic_DNA"/>
</dbReference>
<reference evidence="2 3" key="1">
    <citation type="journal article" date="2019" name="Int. J. Syst. Evol. Microbiol.">
        <title>The Global Catalogue of Microorganisms (GCM) 10K type strain sequencing project: providing services to taxonomists for standard genome sequencing and annotation.</title>
        <authorList>
            <consortium name="The Broad Institute Genomics Platform"/>
            <consortium name="The Broad Institute Genome Sequencing Center for Infectious Disease"/>
            <person name="Wu L."/>
            <person name="Ma J."/>
        </authorList>
    </citation>
    <scope>NUCLEOTIDE SEQUENCE [LARGE SCALE GENOMIC DNA]</scope>
    <source>
        <strain evidence="2 3">JCM 16330</strain>
    </source>
</reference>
<organism evidence="2 3">
    <name type="scientific">Halarchaeum salinum</name>
    <dbReference type="NCBI Taxonomy" id="489912"/>
    <lineage>
        <taxon>Archaea</taxon>
        <taxon>Methanobacteriati</taxon>
        <taxon>Methanobacteriota</taxon>
        <taxon>Stenosarchaea group</taxon>
        <taxon>Halobacteria</taxon>
        <taxon>Halobacteriales</taxon>
        <taxon>Halobacteriaceae</taxon>
    </lineage>
</organism>
<comment type="caution">
    <text evidence="2">The sequence shown here is derived from an EMBL/GenBank/DDBJ whole genome shotgun (WGS) entry which is preliminary data.</text>
</comment>